<dbReference type="PROSITE" id="PS50181">
    <property type="entry name" value="FBOX"/>
    <property type="match status" value="1"/>
</dbReference>
<dbReference type="AlphaFoldDB" id="A0AAN8VSE6"/>
<evidence type="ECO:0000259" key="1">
    <source>
        <dbReference type="PROSITE" id="PS50181"/>
    </source>
</evidence>
<accession>A0AAN8VSE6</accession>
<dbReference type="SUPFAM" id="SSF81383">
    <property type="entry name" value="F-box domain"/>
    <property type="match status" value="1"/>
</dbReference>
<keyword evidence="3" id="KW-1185">Reference proteome</keyword>
<dbReference type="Gene3D" id="1.20.1280.50">
    <property type="match status" value="1"/>
</dbReference>
<dbReference type="InterPro" id="IPR001810">
    <property type="entry name" value="F-box_dom"/>
</dbReference>
<comment type="caution">
    <text evidence="2">The sequence shown here is derived from an EMBL/GenBank/DDBJ whole genome shotgun (WGS) entry which is preliminary data.</text>
</comment>
<evidence type="ECO:0000313" key="3">
    <source>
        <dbReference type="Proteomes" id="UP001370490"/>
    </source>
</evidence>
<name>A0AAN8VSE6_9MAGN</name>
<dbReference type="InterPro" id="IPR036047">
    <property type="entry name" value="F-box-like_dom_sf"/>
</dbReference>
<reference evidence="2 3" key="1">
    <citation type="submission" date="2023-12" db="EMBL/GenBank/DDBJ databases">
        <title>A high-quality genome assembly for Dillenia turbinata (Dilleniales).</title>
        <authorList>
            <person name="Chanderbali A."/>
        </authorList>
    </citation>
    <scope>NUCLEOTIDE SEQUENCE [LARGE SCALE GENOMIC DNA]</scope>
    <source>
        <strain evidence="2">LSX21</strain>
        <tissue evidence="2">Leaf</tissue>
    </source>
</reference>
<dbReference type="InterPro" id="IPR006527">
    <property type="entry name" value="F-box-assoc_dom_typ1"/>
</dbReference>
<proteinExistence type="predicted"/>
<dbReference type="PANTHER" id="PTHR31672:SF13">
    <property type="entry name" value="F-BOX PROTEIN CPR30-LIKE"/>
    <property type="match status" value="1"/>
</dbReference>
<dbReference type="InterPro" id="IPR050796">
    <property type="entry name" value="SCF_F-box_component"/>
</dbReference>
<dbReference type="SMART" id="SM00256">
    <property type="entry name" value="FBOX"/>
    <property type="match status" value="1"/>
</dbReference>
<evidence type="ECO:0000313" key="2">
    <source>
        <dbReference type="EMBL" id="KAK6934946.1"/>
    </source>
</evidence>
<gene>
    <name evidence="2" type="ORF">RJ641_035101</name>
</gene>
<feature type="domain" description="F-box" evidence="1">
    <location>
        <begin position="21"/>
        <end position="67"/>
    </location>
</feature>
<organism evidence="2 3">
    <name type="scientific">Dillenia turbinata</name>
    <dbReference type="NCBI Taxonomy" id="194707"/>
    <lineage>
        <taxon>Eukaryota</taxon>
        <taxon>Viridiplantae</taxon>
        <taxon>Streptophyta</taxon>
        <taxon>Embryophyta</taxon>
        <taxon>Tracheophyta</taxon>
        <taxon>Spermatophyta</taxon>
        <taxon>Magnoliopsida</taxon>
        <taxon>eudicotyledons</taxon>
        <taxon>Gunneridae</taxon>
        <taxon>Pentapetalae</taxon>
        <taxon>Dilleniales</taxon>
        <taxon>Dilleniaceae</taxon>
        <taxon>Dillenia</taxon>
    </lineage>
</organism>
<dbReference type="Proteomes" id="UP001370490">
    <property type="component" value="Unassembled WGS sequence"/>
</dbReference>
<dbReference type="Pfam" id="PF07734">
    <property type="entry name" value="FBA_1"/>
    <property type="match status" value="1"/>
</dbReference>
<dbReference type="EMBL" id="JBAMMX010000008">
    <property type="protein sequence ID" value="KAK6934946.1"/>
    <property type="molecule type" value="Genomic_DNA"/>
</dbReference>
<dbReference type="PANTHER" id="PTHR31672">
    <property type="entry name" value="BNACNNG10540D PROTEIN"/>
    <property type="match status" value="1"/>
</dbReference>
<protein>
    <submittedName>
        <fullName evidence="2">F-box domain</fullName>
    </submittedName>
</protein>
<sequence length="327" mass="37459">MTNHKNGRKRKAQELEQRIPPELIPELPAGILSDILSQLPIKPLFQFNLVCKDWKSLISEDPHFAKLQLSKSPFGLLIKNTPPKCESKILNLVQLEGFENRNRELKLHWLGSENSICSFDFVSEKFEQVPCPPWYGTYSRWRFDPCRLGALNVLLSLTRTNTRCLETWVMMEYGVRESWTKLFVSDKILCSRSLEPVGVLNNGDIVMIYDKEFLLSYQLKEEYFRFIPLGGRQSQFEAIIHIPSLVSLKGIVNGGNLKVCQVENEISRECEACLICSDFGKQGSSLTGDDDAWRKKLKGMQIKAAKELENKVYASMIGMMENQELKS</sequence>
<dbReference type="Pfam" id="PF12937">
    <property type="entry name" value="F-box-like"/>
    <property type="match status" value="1"/>
</dbReference>